<evidence type="ECO:0000313" key="1">
    <source>
        <dbReference type="EMBL" id="GAA2692892.1"/>
    </source>
</evidence>
<organism evidence="1 2">
    <name type="scientific">Nonomuraea recticatena</name>
    <dbReference type="NCBI Taxonomy" id="46178"/>
    <lineage>
        <taxon>Bacteria</taxon>
        <taxon>Bacillati</taxon>
        <taxon>Actinomycetota</taxon>
        <taxon>Actinomycetes</taxon>
        <taxon>Streptosporangiales</taxon>
        <taxon>Streptosporangiaceae</taxon>
        <taxon>Nonomuraea</taxon>
    </lineage>
</organism>
<accession>A0ABP6FIL4</accession>
<dbReference type="RefSeq" id="WP_346154723.1">
    <property type="nucleotide sequence ID" value="NZ_BAAATE010000035.1"/>
</dbReference>
<evidence type="ECO:0008006" key="3">
    <source>
        <dbReference type="Google" id="ProtNLM"/>
    </source>
</evidence>
<dbReference type="EMBL" id="BAAATE010000035">
    <property type="protein sequence ID" value="GAA2692892.1"/>
    <property type="molecule type" value="Genomic_DNA"/>
</dbReference>
<comment type="caution">
    <text evidence="1">The sequence shown here is derived from an EMBL/GenBank/DDBJ whole genome shotgun (WGS) entry which is preliminary data.</text>
</comment>
<sequence length="81" mass="9500">MDTPGEERWLSALRDRAAGLAFPEWQPRDDDWTSLHTSFDEEGAPLTEVAVYRGHERIHFHRYTGEDLTAFWIRLVNQISE</sequence>
<gene>
    <name evidence="1" type="ORF">GCM10010412_084080</name>
</gene>
<proteinExistence type="predicted"/>
<name>A0ABP6FIL4_9ACTN</name>
<protein>
    <recommendedName>
        <fullName evidence="3">PH domain-containing protein</fullName>
    </recommendedName>
</protein>
<dbReference type="Proteomes" id="UP001501666">
    <property type="component" value="Unassembled WGS sequence"/>
</dbReference>
<reference evidence="2" key="1">
    <citation type="journal article" date="2019" name="Int. J. Syst. Evol. Microbiol.">
        <title>The Global Catalogue of Microorganisms (GCM) 10K type strain sequencing project: providing services to taxonomists for standard genome sequencing and annotation.</title>
        <authorList>
            <consortium name="The Broad Institute Genomics Platform"/>
            <consortium name="The Broad Institute Genome Sequencing Center for Infectious Disease"/>
            <person name="Wu L."/>
            <person name="Ma J."/>
        </authorList>
    </citation>
    <scope>NUCLEOTIDE SEQUENCE [LARGE SCALE GENOMIC DNA]</scope>
    <source>
        <strain evidence="2">JCM 6835</strain>
    </source>
</reference>
<evidence type="ECO:0000313" key="2">
    <source>
        <dbReference type="Proteomes" id="UP001501666"/>
    </source>
</evidence>
<keyword evidence="2" id="KW-1185">Reference proteome</keyword>